<proteinExistence type="predicted"/>
<comment type="caution">
    <text evidence="1">The sequence shown here is derived from an EMBL/GenBank/DDBJ whole genome shotgun (WGS) entry which is preliminary data.</text>
</comment>
<evidence type="ECO:0000313" key="2">
    <source>
        <dbReference type="Proteomes" id="UP000231246"/>
    </source>
</evidence>
<reference evidence="1 2" key="1">
    <citation type="submission" date="2017-09" db="EMBL/GenBank/DDBJ databases">
        <title>Depth-based differentiation of microbial function through sediment-hosted aquifers and enrichment of novel symbionts in the deep terrestrial subsurface.</title>
        <authorList>
            <person name="Probst A.J."/>
            <person name="Ladd B."/>
            <person name="Jarett J.K."/>
            <person name="Geller-Mcgrath D.E."/>
            <person name="Sieber C.M."/>
            <person name="Emerson J.B."/>
            <person name="Anantharaman K."/>
            <person name="Thomas B.C."/>
            <person name="Malmstrom R."/>
            <person name="Stieglmeier M."/>
            <person name="Klingl A."/>
            <person name="Woyke T."/>
            <person name="Ryan C.M."/>
            <person name="Banfield J.F."/>
        </authorList>
    </citation>
    <scope>NUCLEOTIDE SEQUENCE [LARGE SCALE GENOMIC DNA]</scope>
    <source>
        <strain evidence="1">CG22_combo_CG10-13_8_21_14_all_38_20</strain>
    </source>
</reference>
<dbReference type="AlphaFoldDB" id="A0A2H0BUG7"/>
<dbReference type="Proteomes" id="UP000231246">
    <property type="component" value="Unassembled WGS sequence"/>
</dbReference>
<organism evidence="1 2">
    <name type="scientific">Candidatus Roizmanbacteria bacterium CG22_combo_CG10-13_8_21_14_all_38_20</name>
    <dbReference type="NCBI Taxonomy" id="1974862"/>
    <lineage>
        <taxon>Bacteria</taxon>
        <taxon>Candidatus Roizmaniibacteriota</taxon>
    </lineage>
</organism>
<dbReference type="EMBL" id="PCTA01000030">
    <property type="protein sequence ID" value="PIP61312.1"/>
    <property type="molecule type" value="Genomic_DNA"/>
</dbReference>
<name>A0A2H0BUG7_9BACT</name>
<protein>
    <submittedName>
        <fullName evidence="1">Uncharacterized protein</fullName>
    </submittedName>
</protein>
<accession>A0A2H0BUG7</accession>
<evidence type="ECO:0000313" key="1">
    <source>
        <dbReference type="EMBL" id="PIP61312.1"/>
    </source>
</evidence>
<sequence>MIIVIIILLALVSFILAWRSLSELEVPHGIVEQIEKSVRRVKSWGTIIFLRDKRIVYSGKTPKETTEKKNLES</sequence>
<gene>
    <name evidence="1" type="ORF">COW99_04845</name>
</gene>